<evidence type="ECO:0000313" key="3">
    <source>
        <dbReference type="Proteomes" id="UP000058020"/>
    </source>
</evidence>
<dbReference type="RefSeq" id="WP_053952163.1">
    <property type="nucleotide sequence ID" value="NZ_CP010552.1"/>
</dbReference>
<keyword evidence="1" id="KW-0472">Membrane</keyword>
<evidence type="ECO:0000313" key="2">
    <source>
        <dbReference type="EMBL" id="ALE53163.1"/>
    </source>
</evidence>
<dbReference type="AlphaFoldDB" id="A0A0M4NK55"/>
<name>A0A0M4NK55_9GAMM</name>
<protein>
    <submittedName>
        <fullName evidence="2">Uncharacterized protein</fullName>
    </submittedName>
</protein>
<dbReference type="EMBL" id="CP010552">
    <property type="protein sequence ID" value="ALE53163.1"/>
    <property type="molecule type" value="Genomic_DNA"/>
</dbReference>
<accession>A0A0M4NK55</accession>
<dbReference type="KEGG" id="tho:SP60_08175"/>
<sequence length="59" mass="6419">MKISIIIKSIFIVVASLLTSTTLASAYSSYLPIVDSKPLSIIITVTMLLGLVAMYQKRT</sequence>
<organism evidence="2 3">
    <name type="scientific">Candidatus Thioglobus autotrophicus</name>
    <dbReference type="NCBI Taxonomy" id="1705394"/>
    <lineage>
        <taxon>Bacteria</taxon>
        <taxon>Pseudomonadati</taxon>
        <taxon>Pseudomonadota</taxon>
        <taxon>Gammaproteobacteria</taxon>
        <taxon>Candidatus Pseudothioglobaceae</taxon>
        <taxon>Candidatus Thioglobus</taxon>
    </lineage>
</organism>
<evidence type="ECO:0000256" key="1">
    <source>
        <dbReference type="SAM" id="Phobius"/>
    </source>
</evidence>
<gene>
    <name evidence="2" type="ORF">SP60_08175</name>
</gene>
<keyword evidence="3" id="KW-1185">Reference proteome</keyword>
<proteinExistence type="predicted"/>
<dbReference type="Proteomes" id="UP000058020">
    <property type="component" value="Chromosome"/>
</dbReference>
<dbReference type="STRING" id="1705394.SP60_08175"/>
<keyword evidence="1" id="KW-1133">Transmembrane helix</keyword>
<reference evidence="2 3" key="1">
    <citation type="journal article" date="2015" name="Genome Announc.">
        <title>Genome Sequence of 'Candidatus Thioglobus autotrophica' Strain EF1, a Chemoautotroph from the SUP05 Clade of Marine Gammaproteobacteria.</title>
        <authorList>
            <person name="Shah V."/>
            <person name="Morris R.M."/>
        </authorList>
    </citation>
    <scope>NUCLEOTIDE SEQUENCE [LARGE SCALE GENOMIC DNA]</scope>
    <source>
        <strain evidence="2 3">EF1</strain>
    </source>
</reference>
<feature type="transmembrane region" description="Helical" evidence="1">
    <location>
        <begin position="36"/>
        <end position="55"/>
    </location>
</feature>
<keyword evidence="1" id="KW-0812">Transmembrane</keyword>